<dbReference type="Proteomes" id="UP000824232">
    <property type="component" value="Unassembled WGS sequence"/>
</dbReference>
<accession>A0A9D1J2M2</accession>
<dbReference type="CDD" id="cd00761">
    <property type="entry name" value="Glyco_tranf_GTA_type"/>
    <property type="match status" value="1"/>
</dbReference>
<keyword evidence="1" id="KW-0175">Coiled coil</keyword>
<evidence type="ECO:0000256" key="1">
    <source>
        <dbReference type="SAM" id="Coils"/>
    </source>
</evidence>
<name>A0A9D1J2M2_9FIRM</name>
<evidence type="ECO:0000259" key="2">
    <source>
        <dbReference type="Pfam" id="PF00535"/>
    </source>
</evidence>
<dbReference type="InterPro" id="IPR001173">
    <property type="entry name" value="Glyco_trans_2-like"/>
</dbReference>
<dbReference type="Gene3D" id="3.90.550.10">
    <property type="entry name" value="Spore Coat Polysaccharide Biosynthesis Protein SpsA, Chain A"/>
    <property type="match status" value="1"/>
</dbReference>
<dbReference type="PANTHER" id="PTHR22916">
    <property type="entry name" value="GLYCOSYLTRANSFERASE"/>
    <property type="match status" value="1"/>
</dbReference>
<dbReference type="PANTHER" id="PTHR22916:SF3">
    <property type="entry name" value="UDP-GLCNAC:BETAGAL BETA-1,3-N-ACETYLGLUCOSAMINYLTRANSFERASE-LIKE PROTEIN 1"/>
    <property type="match status" value="1"/>
</dbReference>
<dbReference type="EMBL" id="DVHC01000013">
    <property type="protein sequence ID" value="HIR58627.1"/>
    <property type="molecule type" value="Genomic_DNA"/>
</dbReference>
<feature type="coiled-coil region" evidence="1">
    <location>
        <begin position="313"/>
        <end position="340"/>
    </location>
</feature>
<dbReference type="SUPFAM" id="SSF53448">
    <property type="entry name" value="Nucleotide-diphospho-sugar transferases"/>
    <property type="match status" value="1"/>
</dbReference>
<feature type="domain" description="Glycosyltransferase 2-like" evidence="2">
    <location>
        <begin position="5"/>
        <end position="134"/>
    </location>
</feature>
<sequence length="352" mass="41546">MPKISIIVPVYNEEEYVSTCLDSLVKQTLDDIEIITIDDNSTDNSLNILLDYARKYPNIKVYHNEKNIGQGASRNRGLKLATGEYIGFVDSDDYVRSTMYEDMYKALVNNNYPELVTTEIIFVKDDSYANIDLEFLARGKEKIINPIQDRFFVISESPTVCNKIFRKDTLKDFYFVEDSLFEDIPFSYTKYMEASKVVAIPSINYFYRRDINRGVSSINYRENSHITDIFKVLDRLDFDMKNSSRYEIFKDEIKLIQLAYSLIRVEEVNNWDLDEEKKILVKDKMFHLIEEKYGNLDSVDITLLQSKCGINICDEYTNYLDNEKEKIKSLKNQINMRKKIRKSLYNRNERNY</sequence>
<organism evidence="3 4">
    <name type="scientific">Candidatus Onthousia excrementipullorum</name>
    <dbReference type="NCBI Taxonomy" id="2840884"/>
    <lineage>
        <taxon>Bacteria</taxon>
        <taxon>Bacillati</taxon>
        <taxon>Bacillota</taxon>
        <taxon>Bacilli</taxon>
        <taxon>Candidatus Onthousia</taxon>
    </lineage>
</organism>
<dbReference type="GO" id="GO:0016758">
    <property type="term" value="F:hexosyltransferase activity"/>
    <property type="evidence" value="ECO:0007669"/>
    <property type="project" value="UniProtKB-ARBA"/>
</dbReference>
<dbReference type="InterPro" id="IPR029044">
    <property type="entry name" value="Nucleotide-diphossugar_trans"/>
</dbReference>
<evidence type="ECO:0000313" key="4">
    <source>
        <dbReference type="Proteomes" id="UP000824232"/>
    </source>
</evidence>
<gene>
    <name evidence="3" type="ORF">IAB38_01110</name>
</gene>
<proteinExistence type="predicted"/>
<protein>
    <submittedName>
        <fullName evidence="3">Glycosyltransferase</fullName>
    </submittedName>
</protein>
<reference evidence="3" key="1">
    <citation type="submission" date="2020-10" db="EMBL/GenBank/DDBJ databases">
        <authorList>
            <person name="Gilroy R."/>
        </authorList>
    </citation>
    <scope>NUCLEOTIDE SEQUENCE</scope>
    <source>
        <strain evidence="3">CHK184-20233</strain>
    </source>
</reference>
<reference evidence="3" key="2">
    <citation type="journal article" date="2021" name="PeerJ">
        <title>Extensive microbial diversity within the chicken gut microbiome revealed by metagenomics and culture.</title>
        <authorList>
            <person name="Gilroy R."/>
            <person name="Ravi A."/>
            <person name="Getino M."/>
            <person name="Pursley I."/>
            <person name="Horton D.L."/>
            <person name="Alikhan N.F."/>
            <person name="Baker D."/>
            <person name="Gharbi K."/>
            <person name="Hall N."/>
            <person name="Watson M."/>
            <person name="Adriaenssens E.M."/>
            <person name="Foster-Nyarko E."/>
            <person name="Jarju S."/>
            <person name="Secka A."/>
            <person name="Antonio M."/>
            <person name="Oren A."/>
            <person name="Chaudhuri R.R."/>
            <person name="La Ragione R."/>
            <person name="Hildebrand F."/>
            <person name="Pallen M.J."/>
        </authorList>
    </citation>
    <scope>NUCLEOTIDE SEQUENCE</scope>
    <source>
        <strain evidence="3">CHK184-20233</strain>
    </source>
</reference>
<evidence type="ECO:0000313" key="3">
    <source>
        <dbReference type="EMBL" id="HIR58627.1"/>
    </source>
</evidence>
<dbReference type="AlphaFoldDB" id="A0A9D1J2M2"/>
<comment type="caution">
    <text evidence="3">The sequence shown here is derived from an EMBL/GenBank/DDBJ whole genome shotgun (WGS) entry which is preliminary data.</text>
</comment>
<dbReference type="Pfam" id="PF00535">
    <property type="entry name" value="Glycos_transf_2"/>
    <property type="match status" value="1"/>
</dbReference>